<keyword evidence="2" id="KW-0479">Metal-binding</keyword>
<proteinExistence type="inferred from homology"/>
<dbReference type="CDD" id="cd00487">
    <property type="entry name" value="Pep_deformylase"/>
    <property type="match status" value="1"/>
</dbReference>
<keyword evidence="2" id="KW-0408">Iron</keyword>
<dbReference type="NCBIfam" id="NF001159">
    <property type="entry name" value="PRK00150.1-3"/>
    <property type="match status" value="1"/>
</dbReference>
<dbReference type="Gene3D" id="3.90.45.10">
    <property type="entry name" value="Peptide deformylase"/>
    <property type="match status" value="1"/>
</dbReference>
<comment type="catalytic activity">
    <reaction evidence="2">
        <text>N-terminal N-formyl-L-methionyl-[peptide] + H2O = N-terminal L-methionyl-[peptide] + formate</text>
        <dbReference type="Rhea" id="RHEA:24420"/>
        <dbReference type="Rhea" id="RHEA-COMP:10639"/>
        <dbReference type="Rhea" id="RHEA-COMP:10640"/>
        <dbReference type="ChEBI" id="CHEBI:15377"/>
        <dbReference type="ChEBI" id="CHEBI:15740"/>
        <dbReference type="ChEBI" id="CHEBI:49298"/>
        <dbReference type="ChEBI" id="CHEBI:64731"/>
        <dbReference type="EC" id="3.5.1.88"/>
    </reaction>
</comment>
<dbReference type="GO" id="GO:0042586">
    <property type="term" value="F:peptide deformylase activity"/>
    <property type="evidence" value="ECO:0007669"/>
    <property type="project" value="UniProtKB-UniRule"/>
</dbReference>
<dbReference type="EC" id="3.5.1.88" evidence="2"/>
<dbReference type="HAMAP" id="MF_00163">
    <property type="entry name" value="Pep_deformylase"/>
    <property type="match status" value="1"/>
</dbReference>
<evidence type="ECO:0000256" key="1">
    <source>
        <dbReference type="ARBA" id="ARBA00010759"/>
    </source>
</evidence>
<dbReference type="AlphaFoldDB" id="A0A2M8LBY5"/>
<dbReference type="InterPro" id="IPR036821">
    <property type="entry name" value="Peptide_deformylase_sf"/>
</dbReference>
<evidence type="ECO:0000313" key="4">
    <source>
        <dbReference type="Proteomes" id="UP000228700"/>
    </source>
</evidence>
<feature type="active site" evidence="2">
    <location>
        <position position="149"/>
    </location>
</feature>
<comment type="cofactor">
    <cofactor evidence="2">
        <name>Fe(2+)</name>
        <dbReference type="ChEBI" id="CHEBI:29033"/>
    </cofactor>
    <text evidence="2">Binds 1 Fe(2+) ion.</text>
</comment>
<dbReference type="PIRSF" id="PIRSF004749">
    <property type="entry name" value="Pep_def"/>
    <property type="match status" value="1"/>
</dbReference>
<comment type="caution">
    <text evidence="3">The sequence shown here is derived from an EMBL/GenBank/DDBJ whole genome shotgun (WGS) entry which is preliminary data.</text>
</comment>
<dbReference type="Proteomes" id="UP000228700">
    <property type="component" value="Unassembled WGS sequence"/>
</dbReference>
<dbReference type="GO" id="GO:0006412">
    <property type="term" value="P:translation"/>
    <property type="evidence" value="ECO:0007669"/>
    <property type="project" value="UniProtKB-UniRule"/>
</dbReference>
<feature type="binding site" evidence="2">
    <location>
        <position position="148"/>
    </location>
    <ligand>
        <name>Fe cation</name>
        <dbReference type="ChEBI" id="CHEBI:24875"/>
    </ligand>
</feature>
<name>A0A2M8LBY5_9BACT</name>
<protein>
    <recommendedName>
        <fullName evidence="2">Peptide deformylase</fullName>
        <shortName evidence="2">PDF</shortName>
        <ecNumber evidence="2">3.5.1.88</ecNumber>
    </recommendedName>
    <alternativeName>
        <fullName evidence="2">Polypeptide deformylase</fullName>
    </alternativeName>
</protein>
<dbReference type="GO" id="GO:0046872">
    <property type="term" value="F:metal ion binding"/>
    <property type="evidence" value="ECO:0007669"/>
    <property type="project" value="UniProtKB-KW"/>
</dbReference>
<dbReference type="InterPro" id="IPR023635">
    <property type="entry name" value="Peptide_deformylase"/>
</dbReference>
<evidence type="ECO:0000313" key="3">
    <source>
        <dbReference type="EMBL" id="PJE74071.1"/>
    </source>
</evidence>
<feature type="binding site" evidence="2">
    <location>
        <position position="106"/>
    </location>
    <ligand>
        <name>Fe cation</name>
        <dbReference type="ChEBI" id="CHEBI:24875"/>
    </ligand>
</feature>
<reference evidence="4" key="1">
    <citation type="submission" date="2017-09" db="EMBL/GenBank/DDBJ databases">
        <title>Depth-based differentiation of microbial function through sediment-hosted aquifers and enrichment of novel symbionts in the deep terrestrial subsurface.</title>
        <authorList>
            <person name="Probst A.J."/>
            <person name="Ladd B."/>
            <person name="Jarett J.K."/>
            <person name="Geller-Mcgrath D.E."/>
            <person name="Sieber C.M.K."/>
            <person name="Emerson J.B."/>
            <person name="Anantharaman K."/>
            <person name="Thomas B.C."/>
            <person name="Malmstrom R."/>
            <person name="Stieglmeier M."/>
            <person name="Klingl A."/>
            <person name="Woyke T."/>
            <person name="Ryan C.M."/>
            <person name="Banfield J.F."/>
        </authorList>
    </citation>
    <scope>NUCLEOTIDE SEQUENCE [LARGE SCALE GENOMIC DNA]</scope>
</reference>
<organism evidence="3 4">
    <name type="scientific">Candidatus Taylorbacteria bacterium CG10_big_fil_rev_8_21_14_0_10_41_48</name>
    <dbReference type="NCBI Taxonomy" id="1975024"/>
    <lineage>
        <taxon>Bacteria</taxon>
        <taxon>Candidatus Tayloriibacteriota</taxon>
    </lineage>
</organism>
<dbReference type="PANTHER" id="PTHR10458">
    <property type="entry name" value="PEPTIDE DEFORMYLASE"/>
    <property type="match status" value="1"/>
</dbReference>
<comment type="function">
    <text evidence="2">Removes the formyl group from the N-terminal Met of newly synthesized proteins. Requires at least a dipeptide for an efficient rate of reaction. N-terminal L-methionine is a prerequisite for activity but the enzyme has broad specificity at other positions.</text>
</comment>
<dbReference type="SUPFAM" id="SSF56420">
    <property type="entry name" value="Peptide deformylase"/>
    <property type="match status" value="1"/>
</dbReference>
<sequence>MVTIVQKEDPILRKKALPVPQALFGTPKLKKILRDMSTALASQDDGVAIAAPQIGVSLRIFVISGTIIEMLYPEKIENKKKTKDIVFINPEIIKLSREREVVEEGCLSVRYLYGTIKRSKKTRIKAQDENGNNFELGGSGLLAQIFQHETDHLEGTLFIDKADNLRDMPPEEKPKK</sequence>
<dbReference type="PANTHER" id="PTHR10458:SF22">
    <property type="entry name" value="PEPTIDE DEFORMYLASE"/>
    <property type="match status" value="1"/>
</dbReference>
<dbReference type="NCBIfam" id="TIGR00079">
    <property type="entry name" value="pept_deformyl"/>
    <property type="match status" value="1"/>
</dbReference>
<gene>
    <name evidence="2 3" type="primary">def</name>
    <name evidence="3" type="ORF">COV01_03155</name>
</gene>
<keyword evidence="2" id="KW-0378">Hydrolase</keyword>
<dbReference type="EMBL" id="PFEQ01000013">
    <property type="protein sequence ID" value="PJE74071.1"/>
    <property type="molecule type" value="Genomic_DNA"/>
</dbReference>
<feature type="binding site" evidence="2">
    <location>
        <position position="152"/>
    </location>
    <ligand>
        <name>Fe cation</name>
        <dbReference type="ChEBI" id="CHEBI:24875"/>
    </ligand>
</feature>
<comment type="similarity">
    <text evidence="1 2">Belongs to the polypeptide deformylase family.</text>
</comment>
<accession>A0A2M8LBY5</accession>
<dbReference type="PRINTS" id="PR01576">
    <property type="entry name" value="PDEFORMYLASE"/>
</dbReference>
<evidence type="ECO:0000256" key="2">
    <source>
        <dbReference type="HAMAP-Rule" id="MF_00163"/>
    </source>
</evidence>
<keyword evidence="2" id="KW-0648">Protein biosynthesis</keyword>
<dbReference type="Pfam" id="PF01327">
    <property type="entry name" value="Pep_deformylase"/>
    <property type="match status" value="1"/>
</dbReference>